<comment type="caution">
    <text evidence="2">The sequence shown here is derived from an EMBL/GenBank/DDBJ whole genome shotgun (WGS) entry which is preliminary data.</text>
</comment>
<dbReference type="PANTHER" id="PTHR46211">
    <property type="entry name" value="GLYCEROPHOSPHORYL DIESTER PHOSPHODIESTERASE"/>
    <property type="match status" value="1"/>
</dbReference>
<keyword evidence="3" id="KW-1185">Reference proteome</keyword>
<reference evidence="2 3" key="1">
    <citation type="submission" date="2016-03" db="EMBL/GenBank/DDBJ databases">
        <title>Genome sequencing of Devosia sp. S37.</title>
        <authorList>
            <person name="Mohd Nor M."/>
        </authorList>
    </citation>
    <scope>NUCLEOTIDE SEQUENCE [LARGE SCALE GENOMIC DNA]</scope>
    <source>
        <strain evidence="2 3">S37</strain>
    </source>
</reference>
<feature type="domain" description="GP-PDE" evidence="1">
    <location>
        <begin position="12"/>
        <end position="248"/>
    </location>
</feature>
<dbReference type="GO" id="GO:0008081">
    <property type="term" value="F:phosphoric diester hydrolase activity"/>
    <property type="evidence" value="ECO:0007669"/>
    <property type="project" value="InterPro"/>
</dbReference>
<dbReference type="Pfam" id="PF03009">
    <property type="entry name" value="GDPD"/>
    <property type="match status" value="1"/>
</dbReference>
<evidence type="ECO:0000259" key="1">
    <source>
        <dbReference type="PROSITE" id="PS51704"/>
    </source>
</evidence>
<dbReference type="EMBL" id="LVVY01000075">
    <property type="protein sequence ID" value="OAM77898.1"/>
    <property type="molecule type" value="Genomic_DNA"/>
</dbReference>
<dbReference type="OrthoDB" id="1854250at2"/>
<organism evidence="2 3">
    <name type="scientific">Devosia elaeis</name>
    <dbReference type="NCBI Taxonomy" id="1770058"/>
    <lineage>
        <taxon>Bacteria</taxon>
        <taxon>Pseudomonadati</taxon>
        <taxon>Pseudomonadota</taxon>
        <taxon>Alphaproteobacteria</taxon>
        <taxon>Hyphomicrobiales</taxon>
        <taxon>Devosiaceae</taxon>
        <taxon>Devosia</taxon>
    </lineage>
</organism>
<dbReference type="InterPro" id="IPR030395">
    <property type="entry name" value="GP_PDE_dom"/>
</dbReference>
<evidence type="ECO:0000313" key="3">
    <source>
        <dbReference type="Proteomes" id="UP000078389"/>
    </source>
</evidence>
<dbReference type="STRING" id="1770058.A3840_08010"/>
<accession>A0A178I124</accession>
<sequence>MTLTALPGPVPDEVQAHRGASAIAPENTIAAFRAAAEAGAKWVELDVALSADGRLVVIHDDSVDRTSSGKGSLGALTQAEIGALDAGAWFGDRFAGERIPTLVETIAALGEFGLSANVEIKQHAHHKSLDQLVRAVQADIAGRAAGTRIMISSFDAEALKAMHALEPELEMAMLWGMVPEDWEQRLAAIPATTIHMHYKTLSIGLLERTRERGIKVRAWTCNDPVQLVSFWDAGLTGVITDNPAIFLA</sequence>
<name>A0A178I124_9HYPH</name>
<gene>
    <name evidence="2" type="ORF">A3840_08010</name>
</gene>
<dbReference type="SUPFAM" id="SSF51695">
    <property type="entry name" value="PLC-like phosphodiesterases"/>
    <property type="match status" value="1"/>
</dbReference>
<dbReference type="Proteomes" id="UP000078389">
    <property type="component" value="Unassembled WGS sequence"/>
</dbReference>
<dbReference type="AlphaFoldDB" id="A0A178I124"/>
<proteinExistence type="predicted"/>
<dbReference type="PANTHER" id="PTHR46211:SF1">
    <property type="entry name" value="GLYCEROPHOSPHODIESTER PHOSPHODIESTERASE, CYTOPLASMIC"/>
    <property type="match status" value="1"/>
</dbReference>
<dbReference type="GO" id="GO:0006629">
    <property type="term" value="P:lipid metabolic process"/>
    <property type="evidence" value="ECO:0007669"/>
    <property type="project" value="InterPro"/>
</dbReference>
<evidence type="ECO:0000313" key="2">
    <source>
        <dbReference type="EMBL" id="OAM77898.1"/>
    </source>
</evidence>
<dbReference type="PROSITE" id="PS51704">
    <property type="entry name" value="GP_PDE"/>
    <property type="match status" value="1"/>
</dbReference>
<protein>
    <submittedName>
        <fullName evidence="2">Glycerophosphoryl diester phosphodiesterase</fullName>
    </submittedName>
</protein>
<dbReference type="Gene3D" id="3.20.20.190">
    <property type="entry name" value="Phosphatidylinositol (PI) phosphodiesterase"/>
    <property type="match status" value="1"/>
</dbReference>
<dbReference type="InterPro" id="IPR017946">
    <property type="entry name" value="PLC-like_Pdiesterase_TIM-brl"/>
</dbReference>